<dbReference type="EMBL" id="GGEC01010604">
    <property type="protein sequence ID" value="MBW91087.1"/>
    <property type="molecule type" value="Transcribed_RNA"/>
</dbReference>
<proteinExistence type="predicted"/>
<name>A0A2P2JCD5_RHIMU</name>
<protein>
    <submittedName>
        <fullName evidence="1">Uncharacterized protein</fullName>
    </submittedName>
</protein>
<dbReference type="EMBL" id="GGEC01010605">
    <property type="protein sequence ID" value="MBW91088.1"/>
    <property type="molecule type" value="Transcribed_RNA"/>
</dbReference>
<organism evidence="1">
    <name type="scientific">Rhizophora mucronata</name>
    <name type="common">Asiatic mangrove</name>
    <dbReference type="NCBI Taxonomy" id="61149"/>
    <lineage>
        <taxon>Eukaryota</taxon>
        <taxon>Viridiplantae</taxon>
        <taxon>Streptophyta</taxon>
        <taxon>Embryophyta</taxon>
        <taxon>Tracheophyta</taxon>
        <taxon>Spermatophyta</taxon>
        <taxon>Magnoliopsida</taxon>
        <taxon>eudicotyledons</taxon>
        <taxon>Gunneridae</taxon>
        <taxon>Pentapetalae</taxon>
        <taxon>rosids</taxon>
        <taxon>fabids</taxon>
        <taxon>Malpighiales</taxon>
        <taxon>Rhizophoraceae</taxon>
        <taxon>Rhizophora</taxon>
    </lineage>
</organism>
<reference evidence="1" key="1">
    <citation type="submission" date="2018-02" db="EMBL/GenBank/DDBJ databases">
        <title>Rhizophora mucronata_Transcriptome.</title>
        <authorList>
            <person name="Meera S.P."/>
            <person name="Sreeshan A."/>
            <person name="Augustine A."/>
        </authorList>
    </citation>
    <scope>NUCLEOTIDE SEQUENCE</scope>
    <source>
        <tissue evidence="1">Leaf</tissue>
    </source>
</reference>
<evidence type="ECO:0000313" key="1">
    <source>
        <dbReference type="EMBL" id="MBW91087.1"/>
    </source>
</evidence>
<dbReference type="AlphaFoldDB" id="A0A2P2JCD5"/>
<sequence length="56" mass="6639">MLSSWGFRFSPRSNKFWCIQLNLISEGEILMHLGDSWLVLQFICDILNWVSIRIHS</sequence>
<accession>A0A2P2JCD5</accession>